<proteinExistence type="predicted"/>
<reference evidence="2" key="1">
    <citation type="submission" date="2022-05" db="EMBL/GenBank/DDBJ databases">
        <authorList>
            <person name="Okamura Y."/>
        </authorList>
    </citation>
    <scope>NUCLEOTIDE SEQUENCE</scope>
</reference>
<dbReference type="Proteomes" id="UP001152562">
    <property type="component" value="Unassembled WGS sequence"/>
</dbReference>
<keyword evidence="3" id="KW-1185">Reference proteome</keyword>
<comment type="caution">
    <text evidence="2">The sequence shown here is derived from an EMBL/GenBank/DDBJ whole genome shotgun (WGS) entry which is preliminary data.</text>
</comment>
<name>A0A9P0T925_PIEBR</name>
<organism evidence="2 3">
    <name type="scientific">Pieris brassicae</name>
    <name type="common">White butterfly</name>
    <name type="synonym">Large white butterfly</name>
    <dbReference type="NCBI Taxonomy" id="7116"/>
    <lineage>
        <taxon>Eukaryota</taxon>
        <taxon>Metazoa</taxon>
        <taxon>Ecdysozoa</taxon>
        <taxon>Arthropoda</taxon>
        <taxon>Hexapoda</taxon>
        <taxon>Insecta</taxon>
        <taxon>Pterygota</taxon>
        <taxon>Neoptera</taxon>
        <taxon>Endopterygota</taxon>
        <taxon>Lepidoptera</taxon>
        <taxon>Glossata</taxon>
        <taxon>Ditrysia</taxon>
        <taxon>Papilionoidea</taxon>
        <taxon>Pieridae</taxon>
        <taxon>Pierinae</taxon>
        <taxon>Pieris</taxon>
    </lineage>
</organism>
<dbReference type="AlphaFoldDB" id="A0A9P0T925"/>
<evidence type="ECO:0000313" key="2">
    <source>
        <dbReference type="EMBL" id="CAH4023775.1"/>
    </source>
</evidence>
<dbReference type="EMBL" id="CALOZG010000004">
    <property type="protein sequence ID" value="CAH4023775.1"/>
    <property type="molecule type" value="Genomic_DNA"/>
</dbReference>
<feature type="region of interest" description="Disordered" evidence="1">
    <location>
        <begin position="75"/>
        <end position="96"/>
    </location>
</feature>
<sequence length="96" mass="11187">MVNEAKCTFGTRMPIDIHMLNEIIYREVKHFRNYKIYRPNFGSIPVTTKFYAAHDQLKAESKEYTEKVNNYHHNVAQTRAKGPRSKYPAPATANQV</sequence>
<protein>
    <submittedName>
        <fullName evidence="2">Uncharacterized protein</fullName>
    </submittedName>
</protein>
<evidence type="ECO:0000313" key="3">
    <source>
        <dbReference type="Proteomes" id="UP001152562"/>
    </source>
</evidence>
<accession>A0A9P0T925</accession>
<evidence type="ECO:0000256" key="1">
    <source>
        <dbReference type="SAM" id="MobiDB-lite"/>
    </source>
</evidence>
<gene>
    <name evidence="2" type="ORF">PIBRA_LOCUS4353</name>
</gene>